<comment type="caution">
    <text evidence="1">The sequence shown here is derived from an EMBL/GenBank/DDBJ whole genome shotgun (WGS) entry which is preliminary data.</text>
</comment>
<gene>
    <name evidence="1" type="ORF">NPIL_265481</name>
</gene>
<dbReference type="Proteomes" id="UP000887013">
    <property type="component" value="Unassembled WGS sequence"/>
</dbReference>
<keyword evidence="2" id="KW-1185">Reference proteome</keyword>
<evidence type="ECO:0000313" key="1">
    <source>
        <dbReference type="EMBL" id="GFT06389.1"/>
    </source>
</evidence>
<proteinExistence type="predicted"/>
<evidence type="ECO:0000313" key="2">
    <source>
        <dbReference type="Proteomes" id="UP000887013"/>
    </source>
</evidence>
<dbReference type="EMBL" id="BMAW01056555">
    <property type="protein sequence ID" value="GFT06389.1"/>
    <property type="molecule type" value="Genomic_DNA"/>
</dbReference>
<protein>
    <submittedName>
        <fullName evidence="1">Uncharacterized protein</fullName>
    </submittedName>
</protein>
<sequence>SAAQGFLDDYDDGDGVEEIVQEVCHHVPCYRSCKWRRKRTGRCVWGRCRCFS</sequence>
<organism evidence="1 2">
    <name type="scientific">Nephila pilipes</name>
    <name type="common">Giant wood spider</name>
    <name type="synonym">Nephila maculata</name>
    <dbReference type="NCBI Taxonomy" id="299642"/>
    <lineage>
        <taxon>Eukaryota</taxon>
        <taxon>Metazoa</taxon>
        <taxon>Ecdysozoa</taxon>
        <taxon>Arthropoda</taxon>
        <taxon>Chelicerata</taxon>
        <taxon>Arachnida</taxon>
        <taxon>Araneae</taxon>
        <taxon>Araneomorphae</taxon>
        <taxon>Entelegynae</taxon>
        <taxon>Araneoidea</taxon>
        <taxon>Nephilidae</taxon>
        <taxon>Nephila</taxon>
    </lineage>
</organism>
<name>A0A8X6NCR7_NEPPI</name>
<accession>A0A8X6NCR7</accession>
<reference evidence="1" key="1">
    <citation type="submission" date="2020-08" db="EMBL/GenBank/DDBJ databases">
        <title>Multicomponent nature underlies the extraordinary mechanical properties of spider dragline silk.</title>
        <authorList>
            <person name="Kono N."/>
            <person name="Nakamura H."/>
            <person name="Mori M."/>
            <person name="Yoshida Y."/>
            <person name="Ohtoshi R."/>
            <person name="Malay A.D."/>
            <person name="Moran D.A.P."/>
            <person name="Tomita M."/>
            <person name="Numata K."/>
            <person name="Arakawa K."/>
        </authorList>
    </citation>
    <scope>NUCLEOTIDE SEQUENCE</scope>
</reference>
<dbReference type="AlphaFoldDB" id="A0A8X6NCR7"/>
<feature type="non-terminal residue" evidence="1">
    <location>
        <position position="1"/>
    </location>
</feature>